<dbReference type="SUPFAM" id="SSF54631">
    <property type="entry name" value="CBS-domain pair"/>
    <property type="match status" value="1"/>
</dbReference>
<keyword evidence="5" id="KW-1185">Reference proteome</keyword>
<name>F8E4K7_FLESM</name>
<dbReference type="SUPFAM" id="SSF55021">
    <property type="entry name" value="ACT-like"/>
    <property type="match status" value="1"/>
</dbReference>
<dbReference type="Gene3D" id="3.10.580.10">
    <property type="entry name" value="CBS-domain"/>
    <property type="match status" value="1"/>
</dbReference>
<organism evidence="4 5">
    <name type="scientific">Flexistipes sinusarabici (strain ATCC 49648 / DSM 4947 / MAS 10)</name>
    <dbReference type="NCBI Taxonomy" id="717231"/>
    <lineage>
        <taxon>Bacteria</taxon>
        <taxon>Pseudomonadati</taxon>
        <taxon>Deferribacterota</taxon>
        <taxon>Deferribacteres</taxon>
        <taxon>Deferribacterales</taxon>
        <taxon>Flexistipitaceae</taxon>
        <taxon>Flexistipes</taxon>
    </lineage>
</organism>
<dbReference type="OrthoDB" id="9781631at2"/>
<dbReference type="InterPro" id="IPR000644">
    <property type="entry name" value="CBS_dom"/>
</dbReference>
<dbReference type="InterPro" id="IPR046342">
    <property type="entry name" value="CBS_dom_sf"/>
</dbReference>
<accession>F8E4K7</accession>
<evidence type="ECO:0000259" key="3">
    <source>
        <dbReference type="PROSITE" id="PS51371"/>
    </source>
</evidence>
<dbReference type="Proteomes" id="UP000006621">
    <property type="component" value="Chromosome"/>
</dbReference>
<dbReference type="HOGENOM" id="CLU_040681_6_0_0"/>
<reference evidence="4 5" key="1">
    <citation type="journal article" date="2011" name="Stand. Genomic Sci.">
        <title>Genome sequence of the moderately thermophilic halophile Flexistipes sinusarabici strain (MAS10).</title>
        <authorList>
            <person name="Lapidus A."/>
            <person name="Chertkov O."/>
            <person name="Nolan M."/>
            <person name="Lucas S."/>
            <person name="Hammon N."/>
            <person name="Deshpande S."/>
            <person name="Cheng J.F."/>
            <person name="Tapia R."/>
            <person name="Han C."/>
            <person name="Goodwin L."/>
            <person name="Pitluck S."/>
            <person name="Liolios K."/>
            <person name="Pagani I."/>
            <person name="Ivanova N."/>
            <person name="Huntemann M."/>
            <person name="Mavromatis K."/>
            <person name="Mikhailova N."/>
            <person name="Pati A."/>
            <person name="Chen A."/>
            <person name="Palaniappan K."/>
            <person name="Land M."/>
            <person name="Hauser L."/>
            <person name="Brambilla E.M."/>
            <person name="Rohde M."/>
            <person name="Abt B."/>
            <person name="Spring S."/>
            <person name="Goker M."/>
            <person name="Bristow J."/>
            <person name="Eisen J.A."/>
            <person name="Markowitz V."/>
            <person name="Hugenholtz P."/>
            <person name="Kyrpides N.C."/>
            <person name="Klenk H.P."/>
            <person name="Woyke T."/>
        </authorList>
    </citation>
    <scope>NUCLEOTIDE SEQUENCE [LARGE SCALE GENOMIC DNA]</scope>
    <source>
        <strain evidence="5">DSM 4947 / MAS 10</strain>
    </source>
</reference>
<dbReference type="eggNOG" id="COG0517">
    <property type="taxonomic scope" value="Bacteria"/>
</dbReference>
<keyword evidence="1 2" id="KW-0129">CBS domain</keyword>
<reference evidence="5" key="2">
    <citation type="submission" date="2011-06" db="EMBL/GenBank/DDBJ databases">
        <title>The complete genome of Flexistipes sinusarabici DSM 4947.</title>
        <authorList>
            <person name="Lucas S."/>
            <person name="Han J."/>
            <person name="Lapidus A."/>
            <person name="Bruce D."/>
            <person name="Goodwin L."/>
            <person name="Pitluck S."/>
            <person name="Peters L."/>
            <person name="Kyrpides N."/>
            <person name="Mavromatis K."/>
            <person name="Ivanova N."/>
            <person name="Mikhailova N."/>
            <person name="Chertkov O."/>
            <person name="Detter J.C."/>
            <person name="Tapia R."/>
            <person name="Han C."/>
            <person name="Land M."/>
            <person name="Hauser L."/>
            <person name="Markowitz V."/>
            <person name="Cheng J.-F."/>
            <person name="Hugenholtz P."/>
            <person name="Woyke T."/>
            <person name="Wu D."/>
            <person name="Spring S."/>
            <person name="Schroeder M."/>
            <person name="Brambilla E."/>
            <person name="Klenk H.-P."/>
            <person name="Eisen J.A."/>
        </authorList>
    </citation>
    <scope>NUCLEOTIDE SEQUENCE [LARGE SCALE GENOMIC DNA]</scope>
    <source>
        <strain evidence="5">DSM 4947 / MAS 10</strain>
    </source>
</reference>
<dbReference type="InterPro" id="IPR045865">
    <property type="entry name" value="ACT-like_dom_sf"/>
</dbReference>
<sequence>MFVKNWMSENVVTVFPDTLLSTAADIISTKNIKHLPVINSGNILKGIVTSSDIRKAFGKNTSTENIRVDEIMSYTPITISEYDTLDDALLLIYQNMIGALPVIDSNFSLMGIIARYDILRAMVKIMSLEEVGSRIDVVLEDKPGMLEELAIQFKQMDINIISIMTVHAENNSRIVSVRIDSIFKKKVENHLISEGFKIYEPWKEGC</sequence>
<gene>
    <name evidence="4" type="ordered locus">Flexsi_0827</name>
</gene>
<dbReference type="SMART" id="SM00116">
    <property type="entry name" value="CBS"/>
    <property type="match status" value="2"/>
</dbReference>
<evidence type="ECO:0000256" key="1">
    <source>
        <dbReference type="ARBA" id="ARBA00023122"/>
    </source>
</evidence>
<dbReference type="PANTHER" id="PTHR43080">
    <property type="entry name" value="CBS DOMAIN-CONTAINING PROTEIN CBSX3, MITOCHONDRIAL"/>
    <property type="match status" value="1"/>
</dbReference>
<dbReference type="InterPro" id="IPR051257">
    <property type="entry name" value="Diverse_CBS-Domain"/>
</dbReference>
<dbReference type="PROSITE" id="PS51371">
    <property type="entry name" value="CBS"/>
    <property type="match status" value="2"/>
</dbReference>
<dbReference type="STRING" id="717231.Flexsi_0827"/>
<dbReference type="AlphaFoldDB" id="F8E4K7"/>
<dbReference type="PANTHER" id="PTHR43080:SF2">
    <property type="entry name" value="CBS DOMAIN-CONTAINING PROTEIN"/>
    <property type="match status" value="1"/>
</dbReference>
<protein>
    <submittedName>
        <fullName evidence="4">Signal transduction protein with CBS domains</fullName>
    </submittedName>
</protein>
<dbReference type="Pfam" id="PF00571">
    <property type="entry name" value="CBS"/>
    <property type="match status" value="2"/>
</dbReference>
<feature type="domain" description="CBS" evidence="3">
    <location>
        <begin position="72"/>
        <end position="130"/>
    </location>
</feature>
<dbReference type="RefSeq" id="WP_013885987.1">
    <property type="nucleotide sequence ID" value="NC_015672.1"/>
</dbReference>
<dbReference type="EMBL" id="CP002858">
    <property type="protein sequence ID" value="AEI14493.1"/>
    <property type="molecule type" value="Genomic_DNA"/>
</dbReference>
<evidence type="ECO:0000256" key="2">
    <source>
        <dbReference type="PROSITE-ProRule" id="PRU00703"/>
    </source>
</evidence>
<dbReference type="KEGG" id="fsi:Flexsi_0827"/>
<evidence type="ECO:0000313" key="4">
    <source>
        <dbReference type="EMBL" id="AEI14493.1"/>
    </source>
</evidence>
<feature type="domain" description="CBS" evidence="3">
    <location>
        <begin position="7"/>
        <end position="63"/>
    </location>
</feature>
<proteinExistence type="predicted"/>
<evidence type="ECO:0000313" key="5">
    <source>
        <dbReference type="Proteomes" id="UP000006621"/>
    </source>
</evidence>